<dbReference type="EMBL" id="BARS01000237">
    <property type="protein sequence ID" value="GAF74186.1"/>
    <property type="molecule type" value="Genomic_DNA"/>
</dbReference>
<name>X0SGD3_9ZZZZ</name>
<comment type="caution">
    <text evidence="1">The sequence shown here is derived from an EMBL/GenBank/DDBJ whole genome shotgun (WGS) entry which is preliminary data.</text>
</comment>
<protein>
    <submittedName>
        <fullName evidence="1">Uncharacterized protein</fullName>
    </submittedName>
</protein>
<dbReference type="AlphaFoldDB" id="X0SGD3"/>
<organism evidence="1">
    <name type="scientific">marine sediment metagenome</name>
    <dbReference type="NCBI Taxonomy" id="412755"/>
    <lineage>
        <taxon>unclassified sequences</taxon>
        <taxon>metagenomes</taxon>
        <taxon>ecological metagenomes</taxon>
    </lineage>
</organism>
<evidence type="ECO:0000313" key="1">
    <source>
        <dbReference type="EMBL" id="GAF74186.1"/>
    </source>
</evidence>
<sequence>MGEKQVFPLSALSFDGCEPMWSSDQESVTLTCGPAGGRAILEGPAGAIGGRVWSSSDYLVLDVLNHQEWSMRLILAFWLESNKGKTPDMTVTIGTLPKVKTRLALPLQALDSQHVFLPRTPGRLKTGIRANKIDLTRISRFGIEILPCFAR</sequence>
<feature type="non-terminal residue" evidence="1">
    <location>
        <position position="151"/>
    </location>
</feature>
<proteinExistence type="predicted"/>
<reference evidence="1" key="1">
    <citation type="journal article" date="2014" name="Front. Microbiol.">
        <title>High frequency of phylogenetically diverse reductive dehalogenase-homologous genes in deep subseafloor sedimentary metagenomes.</title>
        <authorList>
            <person name="Kawai M."/>
            <person name="Futagami T."/>
            <person name="Toyoda A."/>
            <person name="Takaki Y."/>
            <person name="Nishi S."/>
            <person name="Hori S."/>
            <person name="Arai W."/>
            <person name="Tsubouchi T."/>
            <person name="Morono Y."/>
            <person name="Uchiyama I."/>
            <person name="Ito T."/>
            <person name="Fujiyama A."/>
            <person name="Inagaki F."/>
            <person name="Takami H."/>
        </authorList>
    </citation>
    <scope>NUCLEOTIDE SEQUENCE</scope>
    <source>
        <strain evidence="1">Expedition CK06-06</strain>
    </source>
</reference>
<gene>
    <name evidence="1" type="ORF">S01H1_00642</name>
</gene>
<accession>X0SGD3</accession>